<evidence type="ECO:0000313" key="2">
    <source>
        <dbReference type="EMBL" id="CAB0006017.1"/>
    </source>
</evidence>
<dbReference type="AlphaFoldDB" id="A0A6H5GPT0"/>
<dbReference type="OrthoDB" id="6631487at2759"/>
<proteinExistence type="predicted"/>
<evidence type="ECO:0000313" key="3">
    <source>
        <dbReference type="Proteomes" id="UP000479000"/>
    </source>
</evidence>
<organism evidence="2 3">
    <name type="scientific">Nesidiocoris tenuis</name>
    <dbReference type="NCBI Taxonomy" id="355587"/>
    <lineage>
        <taxon>Eukaryota</taxon>
        <taxon>Metazoa</taxon>
        <taxon>Ecdysozoa</taxon>
        <taxon>Arthropoda</taxon>
        <taxon>Hexapoda</taxon>
        <taxon>Insecta</taxon>
        <taxon>Pterygota</taxon>
        <taxon>Neoptera</taxon>
        <taxon>Paraneoptera</taxon>
        <taxon>Hemiptera</taxon>
        <taxon>Heteroptera</taxon>
        <taxon>Panheteroptera</taxon>
        <taxon>Cimicomorpha</taxon>
        <taxon>Miridae</taxon>
        <taxon>Dicyphina</taxon>
        <taxon>Nesidiocoris</taxon>
    </lineage>
</organism>
<reference evidence="2 3" key="1">
    <citation type="submission" date="2020-02" db="EMBL/GenBank/DDBJ databases">
        <authorList>
            <person name="Ferguson B K."/>
        </authorList>
    </citation>
    <scope>NUCLEOTIDE SEQUENCE [LARGE SCALE GENOMIC DNA]</scope>
</reference>
<dbReference type="Proteomes" id="UP000479000">
    <property type="component" value="Unassembled WGS sequence"/>
</dbReference>
<gene>
    <name evidence="2" type="ORF">NTEN_LOCUS11494</name>
</gene>
<evidence type="ECO:0000256" key="1">
    <source>
        <dbReference type="SAM" id="SignalP"/>
    </source>
</evidence>
<sequence length="203" mass="22876">MNLVWLVLVVLGSLSAHAGGNRGKSSIPPGIFPGGFPIFYEDNKHPPANLKPPNLRLQRREADSSERDVINYKSDLEEPKIVNTRPNYTEDGRLLPNIRPQGRAADGHEDFVPQRLYTQIRRTDTVKHLPKSAALAEAATYEEIVNAPRLREILSHKKIQQKRGMKTPDTITVDTITREPCTRERRRGRRNAVLTAAQSQLTS</sequence>
<keyword evidence="1" id="KW-0732">Signal</keyword>
<feature type="signal peptide" evidence="1">
    <location>
        <begin position="1"/>
        <end position="18"/>
    </location>
</feature>
<accession>A0A6H5GPT0</accession>
<protein>
    <submittedName>
        <fullName evidence="2">Uncharacterized protein</fullName>
    </submittedName>
</protein>
<feature type="chain" id="PRO_5026094333" evidence="1">
    <location>
        <begin position="19"/>
        <end position="203"/>
    </location>
</feature>
<name>A0A6H5GPT0_9HEMI</name>
<dbReference type="EMBL" id="CADCXU010017100">
    <property type="protein sequence ID" value="CAB0006017.1"/>
    <property type="molecule type" value="Genomic_DNA"/>
</dbReference>
<keyword evidence="3" id="KW-1185">Reference proteome</keyword>